<evidence type="ECO:0008006" key="9">
    <source>
        <dbReference type="Google" id="ProtNLM"/>
    </source>
</evidence>
<evidence type="ECO:0000256" key="2">
    <source>
        <dbReference type="ARBA" id="ARBA00022771"/>
    </source>
</evidence>
<dbReference type="EMBL" id="JAODUP010000243">
    <property type="protein sequence ID" value="KAK2155290.1"/>
    <property type="molecule type" value="Genomic_DNA"/>
</dbReference>
<evidence type="ECO:0000256" key="4">
    <source>
        <dbReference type="SAM" id="MobiDB-lite"/>
    </source>
</evidence>
<accession>A0AAD9N3F1</accession>
<dbReference type="GO" id="GO:0016579">
    <property type="term" value="P:protein deubiquitination"/>
    <property type="evidence" value="ECO:0007669"/>
    <property type="project" value="TreeGrafter"/>
</dbReference>
<dbReference type="CDD" id="cd22755">
    <property type="entry name" value="OTU_CeDUB-like"/>
    <property type="match status" value="1"/>
</dbReference>
<evidence type="ECO:0000259" key="5">
    <source>
        <dbReference type="PROSITE" id="PS50802"/>
    </source>
</evidence>
<keyword evidence="3" id="KW-0862">Zinc</keyword>
<organism evidence="7 8">
    <name type="scientific">Paralvinella palmiformis</name>
    <dbReference type="NCBI Taxonomy" id="53620"/>
    <lineage>
        <taxon>Eukaryota</taxon>
        <taxon>Metazoa</taxon>
        <taxon>Spiralia</taxon>
        <taxon>Lophotrochozoa</taxon>
        <taxon>Annelida</taxon>
        <taxon>Polychaeta</taxon>
        <taxon>Sedentaria</taxon>
        <taxon>Canalipalpata</taxon>
        <taxon>Terebellida</taxon>
        <taxon>Terebelliformia</taxon>
        <taxon>Alvinellidae</taxon>
        <taxon>Paralvinella</taxon>
    </lineage>
</organism>
<dbReference type="GO" id="GO:0004843">
    <property type="term" value="F:cysteine-type deubiquitinase activity"/>
    <property type="evidence" value="ECO:0007669"/>
    <property type="project" value="TreeGrafter"/>
</dbReference>
<evidence type="ECO:0000313" key="8">
    <source>
        <dbReference type="Proteomes" id="UP001208570"/>
    </source>
</evidence>
<evidence type="ECO:0000313" key="7">
    <source>
        <dbReference type="EMBL" id="KAK2155290.1"/>
    </source>
</evidence>
<feature type="compositionally biased region" description="Polar residues" evidence="4">
    <location>
        <begin position="744"/>
        <end position="766"/>
    </location>
</feature>
<dbReference type="InterPro" id="IPR038765">
    <property type="entry name" value="Papain-like_cys_pep_sf"/>
</dbReference>
<dbReference type="Proteomes" id="UP001208570">
    <property type="component" value="Unassembled WGS sequence"/>
</dbReference>
<dbReference type="Pfam" id="PF02338">
    <property type="entry name" value="OTU"/>
    <property type="match status" value="1"/>
</dbReference>
<keyword evidence="8" id="KW-1185">Reference proteome</keyword>
<dbReference type="SUPFAM" id="SSF54001">
    <property type="entry name" value="Cysteine proteinases"/>
    <property type="match status" value="1"/>
</dbReference>
<sequence length="962" mass="109217">MHQMKVIRLTLINSHADVISVDSEHPDNKSDTGHAVALEVVPYPGVEQQSSKMDNKIVCGFCNHGPEVAEVCGHLYVAKNVAAHKKCMQYSAGLVQYHHNIGFGGFKLDKVMAELSRGRKLKCSLCKLKKDVSPRGATAGCAWTRCNRTFHYYCAATDKPTVTCRMEVEYKEKKHKVVEYRVFCSKKHELLYLQSKAKDTHHIRKPSEESGSSGTDYDGDDLITATNLKNDFETDTSSDTSTERPTSSRRRLVLLKKRSRDAENEASSSDESGPKDRKKMRKHTAEEMATSKVVIEELANNGAICNSPVTSDMEQLAGSQFSNSSCDNEMMADDADSCPLPESTNDGFVNNTIGTLTPLRHQEDESTKSEREKRQVKRNLSLNKVDESKKDKGSDVNIFELNLSNKTDCVLCFAEMADIPAAFEKRLKRYINKVFHVPSLSVCIWSHPLFQLSGEQIVYLLKDLSLNLRQQQYDQFQQLVLSLKEEDINKYSYIIDFNESYPEDLASTLYSKLRDSIKDNLQVAGEMLKKVIGLYCRVQYKQEHVRIAFIVLNDMTDPGAKIRKAMQKKSGVYYWNDQTKAQVYDMNMTTEMKRQEFSILKQWLDRIEGSFIDARPWEPLMAGDQTNSTTVELLKYFQERTKATHVQTRLIFVRPLDECIIVYSGYLQKLLSSLFFDKDEQSNVVVFDLQPDLEMAEEFLRGLPCNIKSKVITAFNPTHHPVSCVILKLTRVKVADNAPGTANRIRSGQNQDDSQPGSINDDNETNSSCEGFIDMCEIIKEDPPTETICFTPPDIKWRLLQCNKLGLKMVKISSTNAILETRTIGIPSLTHKVRGDGNCFFRALSQEITGTQNQYSLVRKKLVNYMIRHAAIFEKYFDMKDIHAYLEESRMMDNATWATDTEIIAMATMLDTKIVIFTKVGNCYKWLPYGPLGGNSSHTCQVYLVNKGHHYDLVLDVQAITN</sequence>
<dbReference type="Gene3D" id="3.90.70.80">
    <property type="match status" value="1"/>
</dbReference>
<dbReference type="Pfam" id="PF13771">
    <property type="entry name" value="zf-HC5HC2H"/>
    <property type="match status" value="1"/>
</dbReference>
<evidence type="ECO:0000256" key="1">
    <source>
        <dbReference type="ARBA" id="ARBA00022723"/>
    </source>
</evidence>
<dbReference type="InterPro" id="IPR034732">
    <property type="entry name" value="EPHD"/>
</dbReference>
<dbReference type="AlphaFoldDB" id="A0AAD9N3F1"/>
<evidence type="ECO:0000259" key="6">
    <source>
        <dbReference type="PROSITE" id="PS51805"/>
    </source>
</evidence>
<dbReference type="PANTHER" id="PTHR12419">
    <property type="entry name" value="OTU DOMAIN CONTAINING PROTEIN"/>
    <property type="match status" value="1"/>
</dbReference>
<feature type="compositionally biased region" description="Low complexity" evidence="4">
    <location>
        <begin position="235"/>
        <end position="245"/>
    </location>
</feature>
<feature type="region of interest" description="Disordered" evidence="4">
    <location>
        <begin position="740"/>
        <end position="766"/>
    </location>
</feature>
<feature type="compositionally biased region" description="Basic and acidic residues" evidence="4">
    <location>
        <begin position="198"/>
        <end position="208"/>
    </location>
</feature>
<feature type="compositionally biased region" description="Basic residues" evidence="4">
    <location>
        <begin position="247"/>
        <end position="259"/>
    </location>
</feature>
<dbReference type="InterPro" id="IPR013083">
    <property type="entry name" value="Znf_RING/FYVE/PHD"/>
</dbReference>
<feature type="region of interest" description="Disordered" evidence="4">
    <location>
        <begin position="355"/>
        <end position="375"/>
    </location>
</feature>
<dbReference type="PROSITE" id="PS50802">
    <property type="entry name" value="OTU"/>
    <property type="match status" value="1"/>
</dbReference>
<feature type="domain" description="OTU" evidence="5">
    <location>
        <begin position="828"/>
        <end position="957"/>
    </location>
</feature>
<feature type="region of interest" description="Disordered" evidence="4">
    <location>
        <begin position="198"/>
        <end position="288"/>
    </location>
</feature>
<dbReference type="InterPro" id="IPR050704">
    <property type="entry name" value="Peptidase_C85-like"/>
</dbReference>
<keyword evidence="1" id="KW-0479">Metal-binding</keyword>
<protein>
    <recommendedName>
        <fullName evidence="9">Ubiquitinyl hydrolase 1</fullName>
    </recommendedName>
</protein>
<reference evidence="7" key="1">
    <citation type="journal article" date="2023" name="Mol. Biol. Evol.">
        <title>Third-Generation Sequencing Reveals the Adaptive Role of the Epigenome in Three Deep-Sea Polychaetes.</title>
        <authorList>
            <person name="Perez M."/>
            <person name="Aroh O."/>
            <person name="Sun Y."/>
            <person name="Lan Y."/>
            <person name="Juniper S.K."/>
            <person name="Young C.R."/>
            <person name="Angers B."/>
            <person name="Qian P.Y."/>
        </authorList>
    </citation>
    <scope>NUCLEOTIDE SEQUENCE</scope>
    <source>
        <strain evidence="7">P08H-3</strain>
    </source>
</reference>
<keyword evidence="2" id="KW-0863">Zinc-finger</keyword>
<feature type="domain" description="PHD-type" evidence="6">
    <location>
        <begin position="56"/>
        <end position="188"/>
    </location>
</feature>
<comment type="caution">
    <text evidence="7">The sequence shown here is derived from an EMBL/GenBank/DDBJ whole genome shotgun (WGS) entry which is preliminary data.</text>
</comment>
<gene>
    <name evidence="7" type="ORF">LSH36_243g00041</name>
</gene>
<dbReference type="Gene3D" id="3.30.40.10">
    <property type="entry name" value="Zinc/RING finger domain, C3HC4 (zinc finger)"/>
    <property type="match status" value="1"/>
</dbReference>
<dbReference type="GO" id="GO:0008270">
    <property type="term" value="F:zinc ion binding"/>
    <property type="evidence" value="ECO:0007669"/>
    <property type="project" value="UniProtKB-KW"/>
</dbReference>
<name>A0AAD9N3F1_9ANNE</name>
<feature type="compositionally biased region" description="Basic and acidic residues" evidence="4">
    <location>
        <begin position="360"/>
        <end position="373"/>
    </location>
</feature>
<dbReference type="PROSITE" id="PS51805">
    <property type="entry name" value="EPHD"/>
    <property type="match status" value="1"/>
</dbReference>
<evidence type="ECO:0000256" key="3">
    <source>
        <dbReference type="ARBA" id="ARBA00022833"/>
    </source>
</evidence>
<dbReference type="InterPro" id="IPR003323">
    <property type="entry name" value="OTU_dom"/>
</dbReference>
<proteinExistence type="predicted"/>
<dbReference type="PANTHER" id="PTHR12419:SF7">
    <property type="entry name" value="OTU DOMAIN-CONTAINING PROTEIN 3"/>
    <property type="match status" value="1"/>
</dbReference>